<evidence type="ECO:0000313" key="1">
    <source>
        <dbReference type="EMBL" id="GAA0861750.1"/>
    </source>
</evidence>
<dbReference type="RefSeq" id="WP_346041661.1">
    <property type="nucleotide sequence ID" value="NZ_BAAACP010000002.1"/>
</dbReference>
<evidence type="ECO:0000313" key="2">
    <source>
        <dbReference type="Proteomes" id="UP001400965"/>
    </source>
</evidence>
<organism evidence="1 2">
    <name type="scientific">Paraclostridium tenue</name>
    <dbReference type="NCBI Taxonomy" id="1737"/>
    <lineage>
        <taxon>Bacteria</taxon>
        <taxon>Bacillati</taxon>
        <taxon>Bacillota</taxon>
        <taxon>Clostridia</taxon>
        <taxon>Peptostreptococcales</taxon>
        <taxon>Peptostreptococcaceae</taxon>
        <taxon>Paraclostridium</taxon>
    </lineage>
</organism>
<comment type="caution">
    <text evidence="1">The sequence shown here is derived from an EMBL/GenBank/DDBJ whole genome shotgun (WGS) entry which is preliminary data.</text>
</comment>
<protein>
    <submittedName>
        <fullName evidence="1">Uncharacterized protein</fullName>
    </submittedName>
</protein>
<name>A0ABN1LY13_9FIRM</name>
<dbReference type="Proteomes" id="UP001400965">
    <property type="component" value="Unassembled WGS sequence"/>
</dbReference>
<sequence length="87" mass="10310">MQINQEIKRANCSLVVSLKGLANKSFISTHNRVVEKFVVDNYNVIIAKHELQLKKKYKSFNTFEKEEVYQEGKDYGDYLVNRFYIEN</sequence>
<proteinExistence type="predicted"/>
<dbReference type="EMBL" id="BAAACP010000002">
    <property type="protein sequence ID" value="GAA0861750.1"/>
    <property type="molecule type" value="Genomic_DNA"/>
</dbReference>
<gene>
    <name evidence="1" type="ORF">GCM10008917_04370</name>
</gene>
<reference evidence="1 2" key="1">
    <citation type="journal article" date="2019" name="Int. J. Syst. Evol. Microbiol.">
        <title>The Global Catalogue of Microorganisms (GCM) 10K type strain sequencing project: providing services to taxonomists for standard genome sequencing and annotation.</title>
        <authorList>
            <consortium name="The Broad Institute Genomics Platform"/>
            <consortium name="The Broad Institute Genome Sequencing Center for Infectious Disease"/>
            <person name="Wu L."/>
            <person name="Ma J."/>
        </authorList>
    </citation>
    <scope>NUCLEOTIDE SEQUENCE [LARGE SCALE GENOMIC DNA]</scope>
    <source>
        <strain evidence="1 2">JCM 6486</strain>
    </source>
</reference>
<accession>A0ABN1LY13</accession>
<keyword evidence="2" id="KW-1185">Reference proteome</keyword>